<sequence length="487" mass="53650">MTQPVHVFIATTAGLVKIRGITHRNAESLASFVTVSSGSRVSAITTQYRHLADKSISPLAAYFEHNSYHMVLESEIDQGESWQLGTAIAHMLYAHGKYTREASSEVNPTDAVIIATGAIEFSRGDIKLVTHLGQKCLNAQQQIAKWQAQHCDVNFVIPEENYRQPLPDIPFELFPVGNIDDVEQWLYKKAWIKDCVASTTAHSTAANATSEHLATNLALTNSSARQKSAGLRRLGTNNGAGLLSRLRSAVDFSAHKERGSAVSERATNLLALGKHLPGTRSKFVLLSATVLLVFTVFLFAFNALEQTRKTPQVSLHYDIKTLGQCRSAPDKSAQSERTEASLNMVQTPNPIVRFEPLTLDALCALNIAFIDVGTPPSQLWLVADSYALLSLNEVDAAYFNTHFADAIAVDKDASSVWSIPLPTYRQRSRQYIILAFEEALDESSQQSLQAYLSDLHSQQRPPSLENLSLWASKQSMGVRFITHELGV</sequence>
<keyword evidence="1" id="KW-0472">Membrane</keyword>
<keyword evidence="3" id="KW-1185">Reference proteome</keyword>
<protein>
    <submittedName>
        <fullName evidence="2">Uncharacterized protein</fullName>
    </submittedName>
</protein>
<keyword evidence="1" id="KW-1133">Transmembrane helix</keyword>
<gene>
    <name evidence="2" type="ORF">ACFO4O_05585</name>
</gene>
<proteinExistence type="predicted"/>
<evidence type="ECO:0000313" key="2">
    <source>
        <dbReference type="EMBL" id="MFC4699626.1"/>
    </source>
</evidence>
<name>A0ABV9LSX9_9ALTE</name>
<keyword evidence="1" id="KW-0812">Transmembrane</keyword>
<evidence type="ECO:0000256" key="1">
    <source>
        <dbReference type="SAM" id="Phobius"/>
    </source>
</evidence>
<organism evidence="2 3">
    <name type="scientific">Glaciecola siphonariae</name>
    <dbReference type="NCBI Taxonomy" id="521012"/>
    <lineage>
        <taxon>Bacteria</taxon>
        <taxon>Pseudomonadati</taxon>
        <taxon>Pseudomonadota</taxon>
        <taxon>Gammaproteobacteria</taxon>
        <taxon>Alteromonadales</taxon>
        <taxon>Alteromonadaceae</taxon>
        <taxon>Glaciecola</taxon>
    </lineage>
</organism>
<feature type="transmembrane region" description="Helical" evidence="1">
    <location>
        <begin position="283"/>
        <end position="304"/>
    </location>
</feature>
<dbReference type="EMBL" id="JBHSGU010000002">
    <property type="protein sequence ID" value="MFC4699626.1"/>
    <property type="molecule type" value="Genomic_DNA"/>
</dbReference>
<reference evidence="3" key="1">
    <citation type="journal article" date="2019" name="Int. J. Syst. Evol. Microbiol.">
        <title>The Global Catalogue of Microorganisms (GCM) 10K type strain sequencing project: providing services to taxonomists for standard genome sequencing and annotation.</title>
        <authorList>
            <consortium name="The Broad Institute Genomics Platform"/>
            <consortium name="The Broad Institute Genome Sequencing Center for Infectious Disease"/>
            <person name="Wu L."/>
            <person name="Ma J."/>
        </authorList>
    </citation>
    <scope>NUCLEOTIDE SEQUENCE [LARGE SCALE GENOMIC DNA]</scope>
    <source>
        <strain evidence="3">KACC 12507</strain>
    </source>
</reference>
<accession>A0ABV9LSX9</accession>
<comment type="caution">
    <text evidence="2">The sequence shown here is derived from an EMBL/GenBank/DDBJ whole genome shotgun (WGS) entry which is preliminary data.</text>
</comment>
<dbReference type="RefSeq" id="WP_382406365.1">
    <property type="nucleotide sequence ID" value="NZ_JBHSGU010000002.1"/>
</dbReference>
<evidence type="ECO:0000313" key="3">
    <source>
        <dbReference type="Proteomes" id="UP001595897"/>
    </source>
</evidence>
<dbReference type="Proteomes" id="UP001595897">
    <property type="component" value="Unassembled WGS sequence"/>
</dbReference>